<dbReference type="EC" id="2.7.7.49" evidence="1"/>
<dbReference type="InterPro" id="IPR043502">
    <property type="entry name" value="DNA/RNA_pol_sf"/>
</dbReference>
<reference evidence="3 4" key="1">
    <citation type="journal article" date="2020" name="Nature">
        <title>Six reference-quality genomes reveal evolution of bat adaptations.</title>
        <authorList>
            <person name="Jebb D."/>
            <person name="Huang Z."/>
            <person name="Pippel M."/>
            <person name="Hughes G.M."/>
            <person name="Lavrichenko K."/>
            <person name="Devanna P."/>
            <person name="Winkler S."/>
            <person name="Jermiin L.S."/>
            <person name="Skirmuntt E.C."/>
            <person name="Katzourakis A."/>
            <person name="Burkitt-Gray L."/>
            <person name="Ray D.A."/>
            <person name="Sullivan K.A.M."/>
            <person name="Roscito J.G."/>
            <person name="Kirilenko B.M."/>
            <person name="Davalos L.M."/>
            <person name="Corthals A.P."/>
            <person name="Power M.L."/>
            <person name="Jones G."/>
            <person name="Ransome R.D."/>
            <person name="Dechmann D.K.N."/>
            <person name="Locatelli A.G."/>
            <person name="Puechmaille S.J."/>
            <person name="Fedrigo O."/>
            <person name="Jarvis E.D."/>
            <person name="Hiller M."/>
            <person name="Vernes S.C."/>
            <person name="Myers E.W."/>
            <person name="Teeling E.C."/>
        </authorList>
    </citation>
    <scope>NUCLEOTIDE SEQUENCE [LARGE SCALE GENOMIC DNA]</scope>
    <source>
        <strain evidence="3">MMolMol1</strain>
        <tissue evidence="3">Muscle</tissue>
    </source>
</reference>
<keyword evidence="4" id="KW-1185">Reference proteome</keyword>
<dbReference type="Pfam" id="PF00078">
    <property type="entry name" value="RVT_1"/>
    <property type="match status" value="1"/>
</dbReference>
<accession>A0A7J8HCJ0</accession>
<dbReference type="Proteomes" id="UP000550707">
    <property type="component" value="Unassembled WGS sequence"/>
</dbReference>
<name>A0A7J8HCJ0_MOLMO</name>
<evidence type="ECO:0000313" key="3">
    <source>
        <dbReference type="EMBL" id="KAF6469800.1"/>
    </source>
</evidence>
<organism evidence="3 4">
    <name type="scientific">Molossus molossus</name>
    <name type="common">Pallas' mastiff bat</name>
    <name type="synonym">Vespertilio molossus</name>
    <dbReference type="NCBI Taxonomy" id="27622"/>
    <lineage>
        <taxon>Eukaryota</taxon>
        <taxon>Metazoa</taxon>
        <taxon>Chordata</taxon>
        <taxon>Craniata</taxon>
        <taxon>Vertebrata</taxon>
        <taxon>Euteleostomi</taxon>
        <taxon>Mammalia</taxon>
        <taxon>Eutheria</taxon>
        <taxon>Laurasiatheria</taxon>
        <taxon>Chiroptera</taxon>
        <taxon>Yangochiroptera</taxon>
        <taxon>Molossidae</taxon>
        <taxon>Molossus</taxon>
    </lineage>
</organism>
<dbReference type="SUPFAM" id="SSF56672">
    <property type="entry name" value="DNA/RNA polymerases"/>
    <property type="match status" value="1"/>
</dbReference>
<evidence type="ECO:0000259" key="2">
    <source>
        <dbReference type="Pfam" id="PF00078"/>
    </source>
</evidence>
<gene>
    <name evidence="3" type="ORF">HJG59_011158</name>
</gene>
<protein>
    <recommendedName>
        <fullName evidence="1">RNA-directed DNA polymerase</fullName>
        <ecNumber evidence="1">2.7.7.49</ecNumber>
    </recommendedName>
</protein>
<proteinExistence type="predicted"/>
<comment type="caution">
    <text evidence="3">The sequence shown here is derived from an EMBL/GenBank/DDBJ whole genome shotgun (WGS) entry which is preliminary data.</text>
</comment>
<evidence type="ECO:0000313" key="4">
    <source>
        <dbReference type="Proteomes" id="UP000550707"/>
    </source>
</evidence>
<dbReference type="AlphaFoldDB" id="A0A7J8HCJ0"/>
<dbReference type="PANTHER" id="PTHR19446">
    <property type="entry name" value="REVERSE TRANSCRIPTASES"/>
    <property type="match status" value="1"/>
</dbReference>
<dbReference type="InParanoid" id="A0A7J8HCJ0"/>
<feature type="domain" description="Reverse transcriptase" evidence="2">
    <location>
        <begin position="88"/>
        <end position="181"/>
    </location>
</feature>
<dbReference type="EMBL" id="JACASF010000007">
    <property type="protein sequence ID" value="KAF6469800.1"/>
    <property type="molecule type" value="Genomic_DNA"/>
</dbReference>
<evidence type="ECO:0000256" key="1">
    <source>
        <dbReference type="ARBA" id="ARBA00012493"/>
    </source>
</evidence>
<dbReference type="InterPro" id="IPR000477">
    <property type="entry name" value="RT_dom"/>
</dbReference>
<sequence>MGKFLKIHSLPKLNWEEIENLNRPITTKEIEDVFTTLPANKSPGPDSFMQEFYQTFKELSPILLKLSEKIQEEERLPNLFYEASIILIPKPDKDTTKKENYRPISLMNIDTKILYKILPNQIYQYIKKIIHHDQVGFIPGMQGWCNIQKSINVIKKVKDKNDMILSIDTEKAFNKTLHPFLI</sequence>
<dbReference type="GO" id="GO:0003964">
    <property type="term" value="F:RNA-directed DNA polymerase activity"/>
    <property type="evidence" value="ECO:0007669"/>
    <property type="project" value="UniProtKB-EC"/>
</dbReference>